<evidence type="ECO:0000313" key="2">
    <source>
        <dbReference type="Proteomes" id="UP000018144"/>
    </source>
</evidence>
<keyword evidence="2" id="KW-1185">Reference proteome</keyword>
<proteinExistence type="predicted"/>
<protein>
    <submittedName>
        <fullName evidence="1">Uncharacterized protein</fullName>
    </submittedName>
</protein>
<name>U4LM45_PYROM</name>
<gene>
    <name evidence="1" type="ORF">PCON_13513</name>
</gene>
<dbReference type="Proteomes" id="UP000018144">
    <property type="component" value="Unassembled WGS sequence"/>
</dbReference>
<accession>U4LM45</accession>
<dbReference type="EMBL" id="HF935906">
    <property type="protein sequence ID" value="CCX32662.1"/>
    <property type="molecule type" value="Genomic_DNA"/>
</dbReference>
<dbReference type="AlphaFoldDB" id="U4LM45"/>
<evidence type="ECO:0000313" key="1">
    <source>
        <dbReference type="EMBL" id="CCX32662.1"/>
    </source>
</evidence>
<reference evidence="1 2" key="1">
    <citation type="journal article" date="2013" name="PLoS Genet.">
        <title>The genome and development-dependent transcriptomes of Pyronema confluens: a window into fungal evolution.</title>
        <authorList>
            <person name="Traeger S."/>
            <person name="Altegoer F."/>
            <person name="Freitag M."/>
            <person name="Gabaldon T."/>
            <person name="Kempken F."/>
            <person name="Kumar A."/>
            <person name="Marcet-Houben M."/>
            <person name="Poggeler S."/>
            <person name="Stajich J.E."/>
            <person name="Nowrousian M."/>
        </authorList>
    </citation>
    <scope>NUCLEOTIDE SEQUENCE [LARGE SCALE GENOMIC DNA]</scope>
    <source>
        <strain evidence="2">CBS 100304</strain>
        <tissue evidence="1">Vegetative mycelium</tissue>
    </source>
</reference>
<organism evidence="1 2">
    <name type="scientific">Pyronema omphalodes (strain CBS 100304)</name>
    <name type="common">Pyronema confluens</name>
    <dbReference type="NCBI Taxonomy" id="1076935"/>
    <lineage>
        <taxon>Eukaryota</taxon>
        <taxon>Fungi</taxon>
        <taxon>Dikarya</taxon>
        <taxon>Ascomycota</taxon>
        <taxon>Pezizomycotina</taxon>
        <taxon>Pezizomycetes</taxon>
        <taxon>Pezizales</taxon>
        <taxon>Pyronemataceae</taxon>
        <taxon>Pyronema</taxon>
    </lineage>
</organism>
<sequence length="80" mass="9170">MTSKFGALIRSILLSVIQFSNNGYIPRKHMDMDMYLHIMSYPIQSKFQLVQQRGGARDTLCRADIASMRLKDTVSGFQKL</sequence>